<dbReference type="OrthoDB" id="5403850at2759"/>
<dbReference type="AlphaFoldDB" id="A0A3N4K506"/>
<dbReference type="EMBL" id="ML120376">
    <property type="protein sequence ID" value="RPB00995.1"/>
    <property type="molecule type" value="Genomic_DNA"/>
</dbReference>
<dbReference type="Proteomes" id="UP000276215">
    <property type="component" value="Unassembled WGS sequence"/>
</dbReference>
<evidence type="ECO:0000256" key="1">
    <source>
        <dbReference type="SAM" id="MobiDB-lite"/>
    </source>
</evidence>
<protein>
    <submittedName>
        <fullName evidence="2">Uncharacterized protein</fullName>
    </submittedName>
</protein>
<evidence type="ECO:0000313" key="3">
    <source>
        <dbReference type="Proteomes" id="UP000276215"/>
    </source>
</evidence>
<accession>A0A3N4K506</accession>
<feature type="compositionally biased region" description="Acidic residues" evidence="1">
    <location>
        <begin position="339"/>
        <end position="356"/>
    </location>
</feature>
<organism evidence="2 3">
    <name type="scientific">Choiromyces venosus 120613-1</name>
    <dbReference type="NCBI Taxonomy" id="1336337"/>
    <lineage>
        <taxon>Eukaryota</taxon>
        <taxon>Fungi</taxon>
        <taxon>Dikarya</taxon>
        <taxon>Ascomycota</taxon>
        <taxon>Pezizomycotina</taxon>
        <taxon>Pezizomycetes</taxon>
        <taxon>Pezizales</taxon>
        <taxon>Tuberaceae</taxon>
        <taxon>Choiromyces</taxon>
    </lineage>
</organism>
<reference evidence="2 3" key="1">
    <citation type="journal article" date="2018" name="Nat. Ecol. Evol.">
        <title>Pezizomycetes genomes reveal the molecular basis of ectomycorrhizal truffle lifestyle.</title>
        <authorList>
            <person name="Murat C."/>
            <person name="Payen T."/>
            <person name="Noel B."/>
            <person name="Kuo A."/>
            <person name="Morin E."/>
            <person name="Chen J."/>
            <person name="Kohler A."/>
            <person name="Krizsan K."/>
            <person name="Balestrini R."/>
            <person name="Da Silva C."/>
            <person name="Montanini B."/>
            <person name="Hainaut M."/>
            <person name="Levati E."/>
            <person name="Barry K.W."/>
            <person name="Belfiori B."/>
            <person name="Cichocki N."/>
            <person name="Clum A."/>
            <person name="Dockter R.B."/>
            <person name="Fauchery L."/>
            <person name="Guy J."/>
            <person name="Iotti M."/>
            <person name="Le Tacon F."/>
            <person name="Lindquist E.A."/>
            <person name="Lipzen A."/>
            <person name="Malagnac F."/>
            <person name="Mello A."/>
            <person name="Molinier V."/>
            <person name="Miyauchi S."/>
            <person name="Poulain J."/>
            <person name="Riccioni C."/>
            <person name="Rubini A."/>
            <person name="Sitrit Y."/>
            <person name="Splivallo R."/>
            <person name="Traeger S."/>
            <person name="Wang M."/>
            <person name="Zifcakova L."/>
            <person name="Wipf D."/>
            <person name="Zambonelli A."/>
            <person name="Paolocci F."/>
            <person name="Nowrousian M."/>
            <person name="Ottonello S."/>
            <person name="Baldrian P."/>
            <person name="Spatafora J.W."/>
            <person name="Henrissat B."/>
            <person name="Nagy L.G."/>
            <person name="Aury J.M."/>
            <person name="Wincker P."/>
            <person name="Grigoriev I.V."/>
            <person name="Bonfante P."/>
            <person name="Martin F.M."/>
        </authorList>
    </citation>
    <scope>NUCLEOTIDE SEQUENCE [LARGE SCALE GENOMIC DNA]</scope>
    <source>
        <strain evidence="2 3">120613-1</strain>
    </source>
</reference>
<keyword evidence="3" id="KW-1185">Reference proteome</keyword>
<gene>
    <name evidence="2" type="ORF">L873DRAFT_1678424</name>
</gene>
<name>A0A3N4K506_9PEZI</name>
<proteinExistence type="predicted"/>
<feature type="region of interest" description="Disordered" evidence="1">
    <location>
        <begin position="330"/>
        <end position="356"/>
    </location>
</feature>
<sequence>MTFSIPTLRVRFLYPLFTARPISTTPHLFGFRTKKPSRWSNGEPTKTPKRKSILSVTSFPDREPHHLSRRPLKADTTKAPVTDKLLPRAPSRDFIHYIPPSSPMRQRLGPGMYYDPKAVAYRCSSTPIDKDKETEYLYTLMLRRTFSMPVSPTKIVALKFAINRCMEASGAHNKATTTRLRKGFISEAVASKITKRRAWVCDRARTECFDWDLHENMRYIHGHLFSGHEVDFWTKEGQVLGAQAFVKEDFEEMRGRRFREAMDVLQRDRDVSAAGAAEYHDATEVAAAAADAITTTEPDSQYTDGDKRLRLDWVLQASSSDTDFEVLMTADNGEAVGDGWDEDKDEGGDEGEDRKD</sequence>
<evidence type="ECO:0000313" key="2">
    <source>
        <dbReference type="EMBL" id="RPB00995.1"/>
    </source>
</evidence>